<dbReference type="SMART" id="SM00636">
    <property type="entry name" value="Glyco_18"/>
    <property type="match status" value="3"/>
</dbReference>
<dbReference type="GO" id="GO:0008061">
    <property type="term" value="F:chitin binding"/>
    <property type="evidence" value="ECO:0007669"/>
    <property type="project" value="InterPro"/>
</dbReference>
<sequence>IYSKMSHLKCYIRSFILIVAFFESDIASTISNCSFYCFTIPKKDQILDMTLYRSLNCTHLIYGFITITSDNRLQRTTFNDLLLTYIEQENYRIFPKMKLDRSMKRLLGIRQKKSLTFIDDSILMNGFIELVVETARRYHFDGLFFYFDSEEHYKNYHFEKFLRILTEKADEDATQSSTRRLFLVYAIPSSTLQYARHRLSTIQAYFDALYLIAEDIPAVDDPLVALHLQPLYPSDTIPREDSISENAERLVNSGVPIDKIIIGLSAWARSYILQDPEDVGHGNPALGFGKPGDINHRRDGRLSYAELCTELRNRSKIIYDAKAVTLSLTDENGQWYSFEEPQHESFHRKIRWVSSHGYGGVGIMSVEGDDTLGRCGEGLLPLHRMARRLLQCSGRHFHIKSHLCTRICVIRPKMSGRKVFKFDKFLASACSHIVISSASIRMGTARFDHKSNTAINDYHDWKVDEKPKLILAIGAEQTCASWRLEIANNISRSIVANSIKELVKEYNADGVQISWTHERMESSRDGEMLAALITHLRSTLHQSTLIILATHPQSLLAERYNISVINSNVDYVIIDGHRFHTAMNPFTGHHSPVFASSELLDDSRMTLEKIADEWIIRGIEYSKLIIGVSAEGIRQTFAKRHANFAPFRAATTLTNRASDPLFISQTEICELKKKPSTRENFLDELGVPYLVNDDDEFVAYDDRQSARIKATWTSLNNYGGMAIYGIEMDNPQGECPSDEPYPILHSLVDAHICKQCPRLRPMSPCNPPIKVACSYRLPDENDNDPLRPLSIPFDKCTEVVVEEVILDGNYDLNYRDGRATAYMKTLMRLILRLNFKGLISSILCQMSRRRFTQMLEQRTELINQLINHVNTYGFTGIELKCNHVLSADNKHMFANMINELREKLNTADRGGYQCPRTISVRIPAWQRSLHNTYNTSMLNSLHHVVLEPFEQRNSIGTIQLISPVFSIVDDHLSISSTIKSWLADGLHRDKILLDIAMYGVSQQLIAASGNHSGNVIHVQPTQIFNQKQICHRSREPGYQLKTHYSTVSSYATTPKGDWITFETQRTLTYKMRYAMREDLAGIGVMTLNEDDFANAFMCSRYGRTTRKC</sequence>
<dbReference type="PANTHER" id="PTHR11177:SF400">
    <property type="entry name" value="ENDOCHITINASE-RELATED"/>
    <property type="match status" value="1"/>
</dbReference>
<dbReference type="GO" id="GO:0005576">
    <property type="term" value="C:extracellular region"/>
    <property type="evidence" value="ECO:0007669"/>
    <property type="project" value="TreeGrafter"/>
</dbReference>
<dbReference type="Gene3D" id="3.10.50.10">
    <property type="match status" value="3"/>
</dbReference>
<dbReference type="PROSITE" id="PS51910">
    <property type="entry name" value="GH18_2"/>
    <property type="match status" value="3"/>
</dbReference>
<reference evidence="3" key="1">
    <citation type="submission" date="2022-11" db="UniProtKB">
        <authorList>
            <consortium name="WormBaseParasite"/>
        </authorList>
    </citation>
    <scope>IDENTIFICATION</scope>
</reference>
<dbReference type="InterPro" id="IPR017853">
    <property type="entry name" value="GH"/>
</dbReference>
<feature type="domain" description="GH18" evidence="1">
    <location>
        <begin position="769"/>
        <end position="1108"/>
    </location>
</feature>
<dbReference type="AlphaFoldDB" id="A0A915ACW5"/>
<proteinExistence type="predicted"/>
<dbReference type="InterPro" id="IPR001223">
    <property type="entry name" value="Glyco_hydro18_cat"/>
</dbReference>
<dbReference type="Proteomes" id="UP000887569">
    <property type="component" value="Unplaced"/>
</dbReference>
<dbReference type="InterPro" id="IPR050314">
    <property type="entry name" value="Glycosyl_Hydrlase_18"/>
</dbReference>
<dbReference type="Gene3D" id="3.20.20.80">
    <property type="entry name" value="Glycosidases"/>
    <property type="match status" value="3"/>
</dbReference>
<dbReference type="GO" id="GO:0004568">
    <property type="term" value="F:chitinase activity"/>
    <property type="evidence" value="ECO:0007669"/>
    <property type="project" value="TreeGrafter"/>
</dbReference>
<name>A0A915ACW5_PARUN</name>
<dbReference type="Pfam" id="PF00704">
    <property type="entry name" value="Glyco_hydro_18"/>
    <property type="match status" value="3"/>
</dbReference>
<dbReference type="GO" id="GO:0005975">
    <property type="term" value="P:carbohydrate metabolic process"/>
    <property type="evidence" value="ECO:0007669"/>
    <property type="project" value="InterPro"/>
</dbReference>
<dbReference type="GO" id="GO:0006032">
    <property type="term" value="P:chitin catabolic process"/>
    <property type="evidence" value="ECO:0007669"/>
    <property type="project" value="TreeGrafter"/>
</dbReference>
<protein>
    <submittedName>
        <fullName evidence="3">GH18 domain-containing protein</fullName>
    </submittedName>
</protein>
<keyword evidence="2" id="KW-1185">Reference proteome</keyword>
<dbReference type="SUPFAM" id="SSF51445">
    <property type="entry name" value="(Trans)glycosidases"/>
    <property type="match status" value="3"/>
</dbReference>
<dbReference type="SUPFAM" id="SSF54556">
    <property type="entry name" value="Chitinase insertion domain"/>
    <property type="match status" value="1"/>
</dbReference>
<organism evidence="2 3">
    <name type="scientific">Parascaris univalens</name>
    <name type="common">Nematode worm</name>
    <dbReference type="NCBI Taxonomy" id="6257"/>
    <lineage>
        <taxon>Eukaryota</taxon>
        <taxon>Metazoa</taxon>
        <taxon>Ecdysozoa</taxon>
        <taxon>Nematoda</taxon>
        <taxon>Chromadorea</taxon>
        <taxon>Rhabditida</taxon>
        <taxon>Spirurina</taxon>
        <taxon>Ascaridomorpha</taxon>
        <taxon>Ascaridoidea</taxon>
        <taxon>Ascarididae</taxon>
        <taxon>Parascaris</taxon>
    </lineage>
</organism>
<accession>A0A915ACW5</accession>
<dbReference type="InterPro" id="IPR029070">
    <property type="entry name" value="Chitinase_insertion_sf"/>
</dbReference>
<evidence type="ECO:0000259" key="1">
    <source>
        <dbReference type="PROSITE" id="PS51910"/>
    </source>
</evidence>
<evidence type="ECO:0000313" key="2">
    <source>
        <dbReference type="Proteomes" id="UP000887569"/>
    </source>
</evidence>
<feature type="domain" description="GH18" evidence="1">
    <location>
        <begin position="16"/>
        <end position="393"/>
    </location>
</feature>
<evidence type="ECO:0000313" key="3">
    <source>
        <dbReference type="WBParaSite" id="PgR003_g092_t01"/>
    </source>
</evidence>
<feature type="domain" description="GH18" evidence="1">
    <location>
        <begin position="404"/>
        <end position="754"/>
    </location>
</feature>
<dbReference type="InterPro" id="IPR011583">
    <property type="entry name" value="Chitinase_II/V-like_cat"/>
</dbReference>
<dbReference type="PANTHER" id="PTHR11177">
    <property type="entry name" value="CHITINASE"/>
    <property type="match status" value="1"/>
</dbReference>
<dbReference type="WBParaSite" id="PgR003_g092_t01">
    <property type="protein sequence ID" value="PgR003_g092_t01"/>
    <property type="gene ID" value="PgR003_g092"/>
</dbReference>